<reference evidence="6" key="1">
    <citation type="journal article" date="2024" name="Gigascience">
        <title>Chromosome-level genome of the poultry shaft louse Menopon gallinae provides insight into the host-switching and adaptive evolution of parasitic lice.</title>
        <authorList>
            <person name="Xu Y."/>
            <person name="Ma L."/>
            <person name="Liu S."/>
            <person name="Liang Y."/>
            <person name="Liu Q."/>
            <person name="He Z."/>
            <person name="Tian L."/>
            <person name="Duan Y."/>
            <person name="Cai W."/>
            <person name="Li H."/>
            <person name="Song F."/>
        </authorList>
    </citation>
    <scope>NUCLEOTIDE SEQUENCE</scope>
    <source>
        <strain evidence="6">Cailab_2023a</strain>
    </source>
</reference>
<keyword evidence="3" id="KW-0012">Acyltransferase</keyword>
<keyword evidence="4" id="KW-1133">Transmembrane helix</keyword>
<dbReference type="InterPro" id="IPR002123">
    <property type="entry name" value="Plipid/glycerol_acylTrfase"/>
</dbReference>
<dbReference type="SMART" id="SM00563">
    <property type="entry name" value="PlsC"/>
    <property type="match status" value="1"/>
</dbReference>
<name>A0AAW2H9I8_9NEOP</name>
<dbReference type="CDD" id="cd07990">
    <property type="entry name" value="LPLAT_LCLAT1-like"/>
    <property type="match status" value="1"/>
</dbReference>
<dbReference type="PANTHER" id="PTHR10983">
    <property type="entry name" value="1-ACYLGLYCEROL-3-PHOSPHATE ACYLTRANSFERASE-RELATED"/>
    <property type="match status" value="1"/>
</dbReference>
<dbReference type="Pfam" id="PF01553">
    <property type="entry name" value="Acyltransferase"/>
    <property type="match status" value="1"/>
</dbReference>
<dbReference type="EMBL" id="JARGDH010000005">
    <property type="protein sequence ID" value="KAL0266391.1"/>
    <property type="molecule type" value="Genomic_DNA"/>
</dbReference>
<feature type="domain" description="Phospholipid/glycerol acyltransferase" evidence="5">
    <location>
        <begin position="92"/>
        <end position="214"/>
    </location>
</feature>
<protein>
    <recommendedName>
        <fullName evidence="5">Phospholipid/glycerol acyltransferase domain-containing protein</fullName>
    </recommendedName>
</protein>
<evidence type="ECO:0000313" key="6">
    <source>
        <dbReference type="EMBL" id="KAL0266391.1"/>
    </source>
</evidence>
<dbReference type="PANTHER" id="PTHR10983:SF24">
    <property type="entry name" value="1-ACYLGLYCEROL-3-PHOSPHATE O-ACYLTRANSFERASE 3, ISOFORM E-RELATED"/>
    <property type="match status" value="1"/>
</dbReference>
<organism evidence="6">
    <name type="scientific">Menopon gallinae</name>
    <name type="common">poultry shaft louse</name>
    <dbReference type="NCBI Taxonomy" id="328185"/>
    <lineage>
        <taxon>Eukaryota</taxon>
        <taxon>Metazoa</taxon>
        <taxon>Ecdysozoa</taxon>
        <taxon>Arthropoda</taxon>
        <taxon>Hexapoda</taxon>
        <taxon>Insecta</taxon>
        <taxon>Pterygota</taxon>
        <taxon>Neoptera</taxon>
        <taxon>Paraneoptera</taxon>
        <taxon>Psocodea</taxon>
        <taxon>Troctomorpha</taxon>
        <taxon>Phthiraptera</taxon>
        <taxon>Amblycera</taxon>
        <taxon>Menoponidae</taxon>
        <taxon>Menopon</taxon>
    </lineage>
</organism>
<evidence type="ECO:0000256" key="2">
    <source>
        <dbReference type="ARBA" id="ARBA00022679"/>
    </source>
</evidence>
<proteinExistence type="inferred from homology"/>
<evidence type="ECO:0000259" key="5">
    <source>
        <dbReference type="SMART" id="SM00563"/>
    </source>
</evidence>
<evidence type="ECO:0000256" key="3">
    <source>
        <dbReference type="ARBA" id="ARBA00023315"/>
    </source>
</evidence>
<feature type="transmembrane region" description="Helical" evidence="4">
    <location>
        <begin position="342"/>
        <end position="365"/>
    </location>
</feature>
<dbReference type="GO" id="GO:0003841">
    <property type="term" value="F:1-acylglycerol-3-phosphate O-acyltransferase activity"/>
    <property type="evidence" value="ECO:0007669"/>
    <property type="project" value="TreeGrafter"/>
</dbReference>
<gene>
    <name evidence="6" type="ORF">PYX00_008944</name>
</gene>
<dbReference type="AlphaFoldDB" id="A0AAW2H9I8"/>
<feature type="transmembrane region" description="Helical" evidence="4">
    <location>
        <begin position="50"/>
        <end position="70"/>
    </location>
</feature>
<dbReference type="Pfam" id="PF16076">
    <property type="entry name" value="Acyltransf_C"/>
    <property type="match status" value="1"/>
</dbReference>
<accession>A0AAW2H9I8</accession>
<dbReference type="SUPFAM" id="SSF69593">
    <property type="entry name" value="Glycerol-3-phosphate (1)-acyltransferase"/>
    <property type="match status" value="1"/>
</dbReference>
<evidence type="ECO:0000256" key="1">
    <source>
        <dbReference type="ARBA" id="ARBA00008655"/>
    </source>
</evidence>
<comment type="caution">
    <text evidence="6">The sequence shown here is derived from an EMBL/GenBank/DDBJ whole genome shotgun (WGS) entry which is preliminary data.</text>
</comment>
<evidence type="ECO:0000256" key="4">
    <source>
        <dbReference type="SAM" id="Phobius"/>
    </source>
</evidence>
<comment type="similarity">
    <text evidence="1">Belongs to the 1-acyl-sn-glycerol-3-phosphate acyltransferase family.</text>
</comment>
<sequence>MDFIQGLKQSRICHLLLAVTFLTSGLIINILQCVLYYGLRPFNKYLFRKIIYYVNYSLYCQVIFIAQYWGNAKFTLHVKKSDFDKYFGKEHGYLIMNHTYEIDWVIGWILCDNVRILGNAKSYAKKAIQYLPTLGWAWKFSESVFLERNWEKDKGNIKRQINELVSYPDPMWLLLTAEGTRFTENKYNLSKKFAEQNGLPILKHHLSPRTKGFTTSLPYLRKNVAIYNVILGFKRNGVKPTMMSLLMGKNVEANMYVERIPITEVPEDEDESAKWLHQLYERKDKMLDSFLETGSWFETSGVEKVEGFLLRRRIYPLLNTAAWGLITLPIVTYYMFKLFTSGSIVYFCIACALIATFTIFFQSLVGQTEISKGSSYGAR</sequence>
<dbReference type="InterPro" id="IPR032098">
    <property type="entry name" value="Acyltransf_C"/>
</dbReference>
<keyword evidence="4" id="KW-0812">Transmembrane</keyword>
<dbReference type="GO" id="GO:0012505">
    <property type="term" value="C:endomembrane system"/>
    <property type="evidence" value="ECO:0007669"/>
    <property type="project" value="TreeGrafter"/>
</dbReference>
<feature type="transmembrane region" description="Helical" evidence="4">
    <location>
        <begin position="12"/>
        <end position="38"/>
    </location>
</feature>
<keyword evidence="4" id="KW-0472">Membrane</keyword>
<feature type="transmembrane region" description="Helical" evidence="4">
    <location>
        <begin position="314"/>
        <end position="336"/>
    </location>
</feature>
<keyword evidence="2" id="KW-0808">Transferase</keyword>